<sequence length="108" mass="12391">MTAFQSCGNTEGHNQSGFDFMKRNRKLYRLPLVAYNAQVGKAVPDPTSDHGMPLAALVSRWTFHILFELREWSGHGLQGKAQEPRPNRYSGRLRLYLSRTDYSIAQDY</sequence>
<dbReference type="AlphaFoldDB" id="A0A9P7E084"/>
<reference evidence="1" key="1">
    <citation type="journal article" date="2020" name="New Phytol.">
        <title>Comparative genomics reveals dynamic genome evolution in host specialist ectomycorrhizal fungi.</title>
        <authorList>
            <person name="Lofgren L.A."/>
            <person name="Nguyen N.H."/>
            <person name="Vilgalys R."/>
            <person name="Ruytinx J."/>
            <person name="Liao H.L."/>
            <person name="Branco S."/>
            <person name="Kuo A."/>
            <person name="LaButti K."/>
            <person name="Lipzen A."/>
            <person name="Andreopoulos W."/>
            <person name="Pangilinan J."/>
            <person name="Riley R."/>
            <person name="Hundley H."/>
            <person name="Na H."/>
            <person name="Barry K."/>
            <person name="Grigoriev I.V."/>
            <person name="Stajich J.E."/>
            <person name="Kennedy P.G."/>
        </authorList>
    </citation>
    <scope>NUCLEOTIDE SEQUENCE</scope>
    <source>
        <strain evidence="1">MN1</strain>
    </source>
</reference>
<accession>A0A9P7E084</accession>
<proteinExistence type="predicted"/>
<evidence type="ECO:0000313" key="2">
    <source>
        <dbReference type="Proteomes" id="UP000807769"/>
    </source>
</evidence>
<organism evidence="1 2">
    <name type="scientific">Suillus subaureus</name>
    <dbReference type="NCBI Taxonomy" id="48587"/>
    <lineage>
        <taxon>Eukaryota</taxon>
        <taxon>Fungi</taxon>
        <taxon>Dikarya</taxon>
        <taxon>Basidiomycota</taxon>
        <taxon>Agaricomycotina</taxon>
        <taxon>Agaricomycetes</taxon>
        <taxon>Agaricomycetidae</taxon>
        <taxon>Boletales</taxon>
        <taxon>Suillineae</taxon>
        <taxon>Suillaceae</taxon>
        <taxon>Suillus</taxon>
    </lineage>
</organism>
<evidence type="ECO:0000313" key="1">
    <source>
        <dbReference type="EMBL" id="KAG1807674.1"/>
    </source>
</evidence>
<comment type="caution">
    <text evidence="1">The sequence shown here is derived from an EMBL/GenBank/DDBJ whole genome shotgun (WGS) entry which is preliminary data.</text>
</comment>
<keyword evidence="2" id="KW-1185">Reference proteome</keyword>
<protein>
    <submittedName>
        <fullName evidence="1">Uncharacterized protein</fullName>
    </submittedName>
</protein>
<dbReference type="RefSeq" id="XP_041188208.1">
    <property type="nucleotide sequence ID" value="XM_041333406.1"/>
</dbReference>
<dbReference type="GeneID" id="64627423"/>
<gene>
    <name evidence="1" type="ORF">BJ212DRAFT_1303384</name>
</gene>
<dbReference type="EMBL" id="JABBWG010000042">
    <property type="protein sequence ID" value="KAG1807674.1"/>
    <property type="molecule type" value="Genomic_DNA"/>
</dbReference>
<name>A0A9P7E084_9AGAM</name>
<dbReference type="Proteomes" id="UP000807769">
    <property type="component" value="Unassembled WGS sequence"/>
</dbReference>